<dbReference type="EMBL" id="DS547099">
    <property type="protein sequence ID" value="EDR09621.1"/>
    <property type="molecule type" value="Genomic_DNA"/>
</dbReference>
<sequence>MVFPKPPLWRIIKTVDQNPGAGATPSTAVDLQTKAVNIACRLGNLSSFIPATKELLACKLLSPNEFKRNCKKIIALIEVARRTLISAGVQVYAFSYCSEPLAPCKRAYIDLLNMLQENRHNVDAALNARMQSLLVPLSPSFIIHKSGIPSSVVPPKSRADQRKAPATAWGPFPYTPSTAATTGPSLMPPPDAFPSVPDKDRQYSNSFRIQRKSSRPRLWTAEEIPIPAEKPEKRRRSRSPCKRQTDVDQENVIPQSHPRIYRPMPRRFGIFCTGKSSMHGPNPAERMGRPTNVRPLIRE</sequence>
<dbReference type="GeneID" id="6075536"/>
<dbReference type="InParanoid" id="B0D7A9"/>
<name>B0D7A9_LACBS</name>
<accession>B0D7A9</accession>
<feature type="compositionally biased region" description="Polar residues" evidence="1">
    <location>
        <begin position="175"/>
        <end position="184"/>
    </location>
</feature>
<evidence type="ECO:0000256" key="1">
    <source>
        <dbReference type="SAM" id="MobiDB-lite"/>
    </source>
</evidence>
<proteinExistence type="predicted"/>
<dbReference type="Proteomes" id="UP000001194">
    <property type="component" value="Unassembled WGS sequence"/>
</dbReference>
<dbReference type="RefSeq" id="XP_001879970.1">
    <property type="nucleotide sequence ID" value="XM_001879935.1"/>
</dbReference>
<dbReference type="OrthoDB" id="2793736at2759"/>
<evidence type="ECO:0000313" key="2">
    <source>
        <dbReference type="EMBL" id="EDR09621.1"/>
    </source>
</evidence>
<dbReference type="HOGENOM" id="CLU_093921_0_0_1"/>
<keyword evidence="3" id="KW-1185">Reference proteome</keyword>
<organism evidence="3">
    <name type="scientific">Laccaria bicolor (strain S238N-H82 / ATCC MYA-4686)</name>
    <name type="common">Bicoloured deceiver</name>
    <name type="synonym">Laccaria laccata var. bicolor</name>
    <dbReference type="NCBI Taxonomy" id="486041"/>
    <lineage>
        <taxon>Eukaryota</taxon>
        <taxon>Fungi</taxon>
        <taxon>Dikarya</taxon>
        <taxon>Basidiomycota</taxon>
        <taxon>Agaricomycotina</taxon>
        <taxon>Agaricomycetes</taxon>
        <taxon>Agaricomycetidae</taxon>
        <taxon>Agaricales</taxon>
        <taxon>Agaricineae</taxon>
        <taxon>Hydnangiaceae</taxon>
        <taxon>Laccaria</taxon>
    </lineage>
</organism>
<feature type="region of interest" description="Disordered" evidence="1">
    <location>
        <begin position="151"/>
        <end position="299"/>
    </location>
</feature>
<dbReference type="AlphaFoldDB" id="B0D7A9"/>
<evidence type="ECO:0000313" key="3">
    <source>
        <dbReference type="Proteomes" id="UP000001194"/>
    </source>
</evidence>
<protein>
    <submittedName>
        <fullName evidence="2">Predicted protein</fullName>
    </submittedName>
</protein>
<gene>
    <name evidence="2" type="ORF">LACBIDRAFT_318867</name>
</gene>
<reference evidence="2 3" key="1">
    <citation type="journal article" date="2008" name="Nature">
        <title>The genome of Laccaria bicolor provides insights into mycorrhizal symbiosis.</title>
        <authorList>
            <person name="Martin F."/>
            <person name="Aerts A."/>
            <person name="Ahren D."/>
            <person name="Brun A."/>
            <person name="Danchin E.G.J."/>
            <person name="Duchaussoy F."/>
            <person name="Gibon J."/>
            <person name="Kohler A."/>
            <person name="Lindquist E."/>
            <person name="Pereda V."/>
            <person name="Salamov A."/>
            <person name="Shapiro H.J."/>
            <person name="Wuyts J."/>
            <person name="Blaudez D."/>
            <person name="Buee M."/>
            <person name="Brokstein P."/>
            <person name="Canbaeck B."/>
            <person name="Cohen D."/>
            <person name="Courty P.E."/>
            <person name="Coutinho P.M."/>
            <person name="Delaruelle C."/>
            <person name="Detter J.C."/>
            <person name="Deveau A."/>
            <person name="DiFazio S."/>
            <person name="Duplessis S."/>
            <person name="Fraissinet-Tachet L."/>
            <person name="Lucic E."/>
            <person name="Frey-Klett P."/>
            <person name="Fourrey C."/>
            <person name="Feussner I."/>
            <person name="Gay G."/>
            <person name="Grimwood J."/>
            <person name="Hoegger P.J."/>
            <person name="Jain P."/>
            <person name="Kilaru S."/>
            <person name="Labbe J."/>
            <person name="Lin Y.C."/>
            <person name="Legue V."/>
            <person name="Le Tacon F."/>
            <person name="Marmeisse R."/>
            <person name="Melayah D."/>
            <person name="Montanini B."/>
            <person name="Muratet M."/>
            <person name="Nehls U."/>
            <person name="Niculita-Hirzel H."/>
            <person name="Oudot-Le Secq M.P."/>
            <person name="Peter M."/>
            <person name="Quesneville H."/>
            <person name="Rajashekar B."/>
            <person name="Reich M."/>
            <person name="Rouhier N."/>
            <person name="Schmutz J."/>
            <person name="Yin T."/>
            <person name="Chalot M."/>
            <person name="Henrissat B."/>
            <person name="Kuees U."/>
            <person name="Lucas S."/>
            <person name="Van de Peer Y."/>
            <person name="Podila G.K."/>
            <person name="Polle A."/>
            <person name="Pukkila P.J."/>
            <person name="Richardson P.M."/>
            <person name="Rouze P."/>
            <person name="Sanders I.R."/>
            <person name="Stajich J.E."/>
            <person name="Tunlid A."/>
            <person name="Tuskan G."/>
            <person name="Grigoriev I.V."/>
        </authorList>
    </citation>
    <scope>NUCLEOTIDE SEQUENCE [LARGE SCALE GENOMIC DNA]</scope>
    <source>
        <strain evidence="3">S238N-H82 / ATCC MYA-4686</strain>
    </source>
</reference>
<dbReference type="KEGG" id="lbc:LACBIDRAFT_318867"/>